<keyword evidence="3" id="KW-1185">Reference proteome</keyword>
<feature type="transmembrane region" description="Helical" evidence="1">
    <location>
        <begin position="117"/>
        <end position="134"/>
    </location>
</feature>
<evidence type="ECO:0000313" key="3">
    <source>
        <dbReference type="Proteomes" id="UP001258181"/>
    </source>
</evidence>
<accession>A0ABU1U191</accession>
<comment type="caution">
    <text evidence="2">The sequence shown here is derived from an EMBL/GenBank/DDBJ whole genome shotgun (WGS) entry which is preliminary data.</text>
</comment>
<gene>
    <name evidence="2" type="ORF">J2X07_002184</name>
</gene>
<keyword evidence="1" id="KW-0812">Transmembrane</keyword>
<dbReference type="Proteomes" id="UP001258181">
    <property type="component" value="Unassembled WGS sequence"/>
</dbReference>
<feature type="transmembrane region" description="Helical" evidence="1">
    <location>
        <begin position="37"/>
        <end position="60"/>
    </location>
</feature>
<protein>
    <submittedName>
        <fullName evidence="2">Phosphoglycerol transferase MdoB-like AlkP superfamily enzyme</fullName>
    </submittedName>
</protein>
<reference evidence="2 3" key="1">
    <citation type="submission" date="2023-07" db="EMBL/GenBank/DDBJ databases">
        <title>Sorghum-associated microbial communities from plants grown in Nebraska, USA.</title>
        <authorList>
            <person name="Schachtman D."/>
        </authorList>
    </citation>
    <scope>NUCLEOTIDE SEQUENCE [LARGE SCALE GENOMIC DNA]</scope>
    <source>
        <strain evidence="2 3">BE211</strain>
    </source>
</reference>
<dbReference type="RefSeq" id="WP_310258706.1">
    <property type="nucleotide sequence ID" value="NZ_JAVDWA010000003.1"/>
</dbReference>
<name>A0ABU1U191_9BACL</name>
<dbReference type="EMBL" id="JAVDWA010000003">
    <property type="protein sequence ID" value="MDR7073198.1"/>
    <property type="molecule type" value="Genomic_DNA"/>
</dbReference>
<feature type="transmembrane region" description="Helical" evidence="1">
    <location>
        <begin position="67"/>
        <end position="86"/>
    </location>
</feature>
<organism evidence="2 3">
    <name type="scientific">Fictibacillus barbaricus</name>
    <dbReference type="NCBI Taxonomy" id="182136"/>
    <lineage>
        <taxon>Bacteria</taxon>
        <taxon>Bacillati</taxon>
        <taxon>Bacillota</taxon>
        <taxon>Bacilli</taxon>
        <taxon>Bacillales</taxon>
        <taxon>Fictibacillaceae</taxon>
        <taxon>Fictibacillus</taxon>
    </lineage>
</organism>
<feature type="transmembrane region" description="Helical" evidence="1">
    <location>
        <begin position="12"/>
        <end position="31"/>
    </location>
</feature>
<evidence type="ECO:0000256" key="1">
    <source>
        <dbReference type="SAM" id="Phobius"/>
    </source>
</evidence>
<sequence length="188" mass="21997">MYKKMIGNPIFIISIYSTVILLKIIGIRYILFHEINLIHSLFYDMPFFLLFLSLAVLLPFGEKFNLFLVNLVTSTFFFVLIVYVKYYQILPTYFDLFQVNQLGTVKEDVYDLIKPKYFIIFIDVFILFIISLLMKNKAKMKPAISSALALVCIVGISLQFYLNKNEQITDVISMANNKGILQYEMIQY</sequence>
<feature type="transmembrane region" description="Helical" evidence="1">
    <location>
        <begin position="143"/>
        <end position="162"/>
    </location>
</feature>
<keyword evidence="1" id="KW-1133">Transmembrane helix</keyword>
<keyword evidence="1" id="KW-0472">Membrane</keyword>
<proteinExistence type="predicted"/>
<evidence type="ECO:0000313" key="2">
    <source>
        <dbReference type="EMBL" id="MDR7073198.1"/>
    </source>
</evidence>